<keyword evidence="2" id="KW-1185">Reference proteome</keyword>
<proteinExistence type="predicted"/>
<comment type="caution">
    <text evidence="1">The sequence shown here is derived from an EMBL/GenBank/DDBJ whole genome shotgun (WGS) entry which is preliminary data.</text>
</comment>
<keyword evidence="1" id="KW-0808">Transferase</keyword>
<dbReference type="GO" id="GO:0016740">
    <property type="term" value="F:transferase activity"/>
    <property type="evidence" value="ECO:0007669"/>
    <property type="project" value="UniProtKB-KW"/>
</dbReference>
<sequence length="260" mass="30139">MINLAQVQQQYPASLHGFGRFILREYLQHKLLQLIYDSPLADRFTFLGGTCLRIVHGNNRFSEDLDFDNIDITEADFETLSTFIKQGLQREGYDVEMKVAIKGAYHCHVRFPELLFQQGLSGYREEKVLIQLDTEPQHFPFSPEPYILNRFDVFSRILTTPPSLLLAQKCYAILNRIRNKGRDFYDAVFLLGRGTKPNYDYLTVKVGITSPEQLRERLLAHCGQLDMKAMAADVQPFLFDPNDARKVLYFADYLKQVSLR</sequence>
<reference evidence="1" key="1">
    <citation type="submission" date="2021-03" db="EMBL/GenBank/DDBJ databases">
        <title>Fibrella sp. HMF5335 genome sequencing and assembly.</title>
        <authorList>
            <person name="Kang H."/>
            <person name="Kim H."/>
            <person name="Bae S."/>
            <person name="Joh K."/>
        </authorList>
    </citation>
    <scope>NUCLEOTIDE SEQUENCE</scope>
    <source>
        <strain evidence="1">HMF5335</strain>
    </source>
</reference>
<dbReference type="EMBL" id="JAFMYV010000005">
    <property type="protein sequence ID" value="MBO0937218.1"/>
    <property type="molecule type" value="Genomic_DNA"/>
</dbReference>
<dbReference type="AlphaFoldDB" id="A0A939GIT3"/>
<gene>
    <name evidence="1" type="ORF">J2I47_11725</name>
</gene>
<dbReference type="RefSeq" id="WP_207364772.1">
    <property type="nucleotide sequence ID" value="NZ_JAFMYV010000005.1"/>
</dbReference>
<evidence type="ECO:0000313" key="1">
    <source>
        <dbReference type="EMBL" id="MBO0937218.1"/>
    </source>
</evidence>
<dbReference type="InterPro" id="IPR014942">
    <property type="entry name" value="AbiEii"/>
</dbReference>
<dbReference type="Proteomes" id="UP000664034">
    <property type="component" value="Unassembled WGS sequence"/>
</dbReference>
<accession>A0A939GIT3</accession>
<dbReference type="Pfam" id="PF08843">
    <property type="entry name" value="AbiEii"/>
    <property type="match status" value="1"/>
</dbReference>
<name>A0A939GIT3_9BACT</name>
<evidence type="ECO:0000313" key="2">
    <source>
        <dbReference type="Proteomes" id="UP000664034"/>
    </source>
</evidence>
<dbReference type="Gene3D" id="3.10.450.620">
    <property type="entry name" value="JHP933, nucleotidyltransferase-like core domain"/>
    <property type="match status" value="1"/>
</dbReference>
<organism evidence="1 2">
    <name type="scientific">Fibrella rubiginis</name>
    <dbReference type="NCBI Taxonomy" id="2817060"/>
    <lineage>
        <taxon>Bacteria</taxon>
        <taxon>Pseudomonadati</taxon>
        <taxon>Bacteroidota</taxon>
        <taxon>Cytophagia</taxon>
        <taxon>Cytophagales</taxon>
        <taxon>Spirosomataceae</taxon>
        <taxon>Fibrella</taxon>
    </lineage>
</organism>
<protein>
    <submittedName>
        <fullName evidence="1">Nucleotidyl transferase AbiEii/AbiGii toxin family protein</fullName>
    </submittedName>
</protein>